<dbReference type="EMBL" id="SMAO01000010">
    <property type="protein sequence ID" value="TCT19042.1"/>
    <property type="molecule type" value="Genomic_DNA"/>
</dbReference>
<proteinExistence type="predicted"/>
<dbReference type="Proteomes" id="UP000295717">
    <property type="component" value="Unassembled WGS sequence"/>
</dbReference>
<dbReference type="InterPro" id="IPR006640">
    <property type="entry name" value="SprT-like_domain"/>
</dbReference>
<keyword evidence="3" id="KW-1185">Reference proteome</keyword>
<sequence length="164" mass="18667">MDRDTAETLARQELDRFPRLAAWSFGWNRRRRAHGLCRYDQRRIELSAPLTAREPDESLILNTIRHEIAHALAGPKAGHGPLWRRWAAQIGCTHLASARSSSVQAEAIPPAYVLMAEIDGQEQVIKTYHRRPSSQFLSSLPHRHLRGRPDTKGTLRLVRLARGL</sequence>
<dbReference type="Pfam" id="PF10263">
    <property type="entry name" value="SprT-like"/>
    <property type="match status" value="1"/>
</dbReference>
<name>A0A4V2V0Y1_9GAMM</name>
<dbReference type="RefSeq" id="WP_132978396.1">
    <property type="nucleotide sequence ID" value="NZ_SMAO01000010.1"/>
</dbReference>
<accession>A0A4V2V0Y1</accession>
<comment type="caution">
    <text evidence="2">The sequence shown here is derived from an EMBL/GenBank/DDBJ whole genome shotgun (WGS) entry which is preliminary data.</text>
</comment>
<dbReference type="AlphaFoldDB" id="A0A4V2V0Y1"/>
<dbReference type="GO" id="GO:0006950">
    <property type="term" value="P:response to stress"/>
    <property type="evidence" value="ECO:0007669"/>
    <property type="project" value="UniProtKB-ARBA"/>
</dbReference>
<dbReference type="OrthoDB" id="9793623at2"/>
<organism evidence="2 3">
    <name type="scientific">Thiobaca trueperi</name>
    <dbReference type="NCBI Taxonomy" id="127458"/>
    <lineage>
        <taxon>Bacteria</taxon>
        <taxon>Pseudomonadati</taxon>
        <taxon>Pseudomonadota</taxon>
        <taxon>Gammaproteobacteria</taxon>
        <taxon>Chromatiales</taxon>
        <taxon>Chromatiaceae</taxon>
        <taxon>Thiobaca</taxon>
    </lineage>
</organism>
<evidence type="ECO:0000313" key="2">
    <source>
        <dbReference type="EMBL" id="TCT19042.1"/>
    </source>
</evidence>
<evidence type="ECO:0000259" key="1">
    <source>
        <dbReference type="Pfam" id="PF10263"/>
    </source>
</evidence>
<evidence type="ECO:0000313" key="3">
    <source>
        <dbReference type="Proteomes" id="UP000295717"/>
    </source>
</evidence>
<protein>
    <submittedName>
        <fullName evidence="2">SprT-like family protein</fullName>
    </submittedName>
</protein>
<gene>
    <name evidence="2" type="ORF">EDC35_11089</name>
</gene>
<reference evidence="2 3" key="1">
    <citation type="submission" date="2019-03" db="EMBL/GenBank/DDBJ databases">
        <title>Genomic Encyclopedia of Type Strains, Phase IV (KMG-IV): sequencing the most valuable type-strain genomes for metagenomic binning, comparative biology and taxonomic classification.</title>
        <authorList>
            <person name="Goeker M."/>
        </authorList>
    </citation>
    <scope>NUCLEOTIDE SEQUENCE [LARGE SCALE GENOMIC DNA]</scope>
    <source>
        <strain evidence="2 3">DSM 13587</strain>
    </source>
</reference>
<feature type="domain" description="SprT-like" evidence="1">
    <location>
        <begin position="19"/>
        <end position="94"/>
    </location>
</feature>